<dbReference type="Pfam" id="PF01408">
    <property type="entry name" value="GFO_IDH_MocA"/>
    <property type="match status" value="1"/>
</dbReference>
<evidence type="ECO:0000259" key="4">
    <source>
        <dbReference type="Pfam" id="PF22725"/>
    </source>
</evidence>
<dbReference type="Gene3D" id="3.40.50.720">
    <property type="entry name" value="NAD(P)-binding Rossmann-like Domain"/>
    <property type="match status" value="1"/>
</dbReference>
<evidence type="ECO:0000313" key="6">
    <source>
        <dbReference type="Proteomes" id="UP000183974"/>
    </source>
</evidence>
<dbReference type="Gene3D" id="3.30.360.10">
    <property type="entry name" value="Dihydrodipicolinate Reductase, domain 2"/>
    <property type="match status" value="1"/>
</dbReference>
<dbReference type="Proteomes" id="UP000183974">
    <property type="component" value="Unassembled WGS sequence"/>
</dbReference>
<dbReference type="InterPro" id="IPR036291">
    <property type="entry name" value="NAD(P)-bd_dom_sf"/>
</dbReference>
<proteinExistence type="inferred from homology"/>
<sequence>MSDVIRLGIAGTGRMAASMVQAVALTPGLVVQAVASGQPDRAKWFADACGVQEAMDTAAQMAASDSVDAIYVAGRTRDHAAAAQEALRAGKPVLVEKPLAADPDEARALVAAARKADCLLMENLWCLALPAYRALAEQLGSGSYGTPLHLHFDFGYPVRPDSYPSLFDAQDGGAILDRGVYGVSFALQLLGPVAQVDCVAQTDGHGVDLLSDIRLRHESGATSHVAVALNALMSNTASLACTHGCLGLGAPVVGSEVLQATQMLPQAAAQAVPGNAPGLKDRIRAAPFARRLKRRRDMSGGRFLAYGANPYLPVLAHFTGLIWAGQAESDLIPLDLSLRTQEVLQQARRQAFGG</sequence>
<dbReference type="SUPFAM" id="SSF51735">
    <property type="entry name" value="NAD(P)-binding Rossmann-fold domains"/>
    <property type="match status" value="1"/>
</dbReference>
<reference evidence="5 6" key="1">
    <citation type="submission" date="2016-11" db="EMBL/GenBank/DDBJ databases">
        <authorList>
            <person name="Jaros S."/>
            <person name="Januszkiewicz K."/>
            <person name="Wedrychowicz H."/>
        </authorList>
    </citation>
    <scope>NUCLEOTIDE SEQUENCE [LARGE SCALE GENOMIC DNA]</scope>
    <source>
        <strain evidence="5 6">DSM 29589</strain>
    </source>
</reference>
<evidence type="ECO:0000259" key="3">
    <source>
        <dbReference type="Pfam" id="PF01408"/>
    </source>
</evidence>
<dbReference type="PANTHER" id="PTHR22604:SF105">
    <property type="entry name" value="TRANS-1,2-DIHYDROBENZENE-1,2-DIOL DEHYDROGENASE"/>
    <property type="match status" value="1"/>
</dbReference>
<keyword evidence="2" id="KW-0560">Oxidoreductase</keyword>
<dbReference type="Pfam" id="PF22725">
    <property type="entry name" value="GFO_IDH_MocA_C3"/>
    <property type="match status" value="1"/>
</dbReference>
<dbReference type="AlphaFoldDB" id="A0A1M7HPS9"/>
<dbReference type="InterPro" id="IPR000683">
    <property type="entry name" value="Gfo/Idh/MocA-like_OxRdtase_N"/>
</dbReference>
<dbReference type="SUPFAM" id="SSF55347">
    <property type="entry name" value="Glyceraldehyde-3-phosphate dehydrogenase-like, C-terminal domain"/>
    <property type="match status" value="1"/>
</dbReference>
<evidence type="ECO:0000313" key="5">
    <source>
        <dbReference type="EMBL" id="SHM30430.1"/>
    </source>
</evidence>
<protein>
    <submittedName>
        <fullName evidence="5">Oxidoreductase family, NAD-binding Rossmann fold</fullName>
    </submittedName>
</protein>
<dbReference type="GO" id="GO:0000166">
    <property type="term" value="F:nucleotide binding"/>
    <property type="evidence" value="ECO:0007669"/>
    <property type="project" value="InterPro"/>
</dbReference>
<accession>A0A1M7HPS9</accession>
<dbReference type="OrthoDB" id="9792935at2"/>
<dbReference type="InterPro" id="IPR050984">
    <property type="entry name" value="Gfo/Idh/MocA_domain"/>
</dbReference>
<gene>
    <name evidence="5" type="ORF">SAMN05444398_11350</name>
</gene>
<name>A0A1M7HPS9_9RHOB</name>
<feature type="domain" description="Gfo/Idh/MocA-like oxidoreductase N-terminal" evidence="3">
    <location>
        <begin position="5"/>
        <end position="123"/>
    </location>
</feature>
<dbReference type="PANTHER" id="PTHR22604">
    <property type="entry name" value="OXIDOREDUCTASES"/>
    <property type="match status" value="1"/>
</dbReference>
<organism evidence="5 6">
    <name type="scientific">Roseovarius pacificus</name>
    <dbReference type="NCBI Taxonomy" id="337701"/>
    <lineage>
        <taxon>Bacteria</taxon>
        <taxon>Pseudomonadati</taxon>
        <taxon>Pseudomonadota</taxon>
        <taxon>Alphaproteobacteria</taxon>
        <taxon>Rhodobacterales</taxon>
        <taxon>Roseobacteraceae</taxon>
        <taxon>Roseovarius</taxon>
    </lineage>
</organism>
<dbReference type="GO" id="GO:0016491">
    <property type="term" value="F:oxidoreductase activity"/>
    <property type="evidence" value="ECO:0007669"/>
    <property type="project" value="UniProtKB-KW"/>
</dbReference>
<comment type="similarity">
    <text evidence="1">Belongs to the Gfo/Idh/MocA family.</text>
</comment>
<dbReference type="STRING" id="337701.SAMN05444398_11350"/>
<dbReference type="RefSeq" id="WP_073036486.1">
    <property type="nucleotide sequence ID" value="NZ_BMLR01000013.1"/>
</dbReference>
<evidence type="ECO:0000256" key="1">
    <source>
        <dbReference type="ARBA" id="ARBA00010928"/>
    </source>
</evidence>
<keyword evidence="6" id="KW-1185">Reference proteome</keyword>
<dbReference type="InterPro" id="IPR055170">
    <property type="entry name" value="GFO_IDH_MocA-like_dom"/>
</dbReference>
<feature type="domain" description="GFO/IDH/MocA-like oxidoreductase" evidence="4">
    <location>
        <begin position="132"/>
        <end position="245"/>
    </location>
</feature>
<evidence type="ECO:0000256" key="2">
    <source>
        <dbReference type="ARBA" id="ARBA00023002"/>
    </source>
</evidence>
<dbReference type="EMBL" id="FRBR01000013">
    <property type="protein sequence ID" value="SHM30430.1"/>
    <property type="molecule type" value="Genomic_DNA"/>
</dbReference>